<organism evidence="1">
    <name type="scientific">marine sediment metagenome</name>
    <dbReference type="NCBI Taxonomy" id="412755"/>
    <lineage>
        <taxon>unclassified sequences</taxon>
        <taxon>metagenomes</taxon>
        <taxon>ecological metagenomes</taxon>
    </lineage>
</organism>
<dbReference type="EMBL" id="LAZR01034605">
    <property type="protein sequence ID" value="KKL44853.1"/>
    <property type="molecule type" value="Genomic_DNA"/>
</dbReference>
<feature type="non-terminal residue" evidence="1">
    <location>
        <position position="1"/>
    </location>
</feature>
<proteinExistence type="predicted"/>
<reference evidence="1" key="1">
    <citation type="journal article" date="2015" name="Nature">
        <title>Complex archaea that bridge the gap between prokaryotes and eukaryotes.</title>
        <authorList>
            <person name="Spang A."/>
            <person name="Saw J.H."/>
            <person name="Jorgensen S.L."/>
            <person name="Zaremba-Niedzwiedzka K."/>
            <person name="Martijn J."/>
            <person name="Lind A.E."/>
            <person name="van Eijk R."/>
            <person name="Schleper C."/>
            <person name="Guy L."/>
            <person name="Ettema T.J."/>
        </authorList>
    </citation>
    <scope>NUCLEOTIDE SEQUENCE</scope>
</reference>
<evidence type="ECO:0000313" key="1">
    <source>
        <dbReference type="EMBL" id="KKL44853.1"/>
    </source>
</evidence>
<sequence length="28" mass="3139">VKHVTKHLTREYTKGDVGENGVITPFVL</sequence>
<name>A0A0F9C6C4_9ZZZZ</name>
<dbReference type="AlphaFoldDB" id="A0A0F9C6C4"/>
<protein>
    <submittedName>
        <fullName evidence="1">Uncharacterized protein</fullName>
    </submittedName>
</protein>
<accession>A0A0F9C6C4</accession>
<gene>
    <name evidence="1" type="ORF">LCGC14_2361540</name>
</gene>
<comment type="caution">
    <text evidence="1">The sequence shown here is derived from an EMBL/GenBank/DDBJ whole genome shotgun (WGS) entry which is preliminary data.</text>
</comment>